<organism evidence="4 5">
    <name type="scientific">Heterobasidion irregulare (strain TC 32-1)</name>
    <dbReference type="NCBI Taxonomy" id="747525"/>
    <lineage>
        <taxon>Eukaryota</taxon>
        <taxon>Fungi</taxon>
        <taxon>Dikarya</taxon>
        <taxon>Basidiomycota</taxon>
        <taxon>Agaricomycotina</taxon>
        <taxon>Agaricomycetes</taxon>
        <taxon>Russulales</taxon>
        <taxon>Bondarzewiaceae</taxon>
        <taxon>Heterobasidion</taxon>
        <taxon>Heterobasidion annosum species complex</taxon>
    </lineage>
</organism>
<dbReference type="OrthoDB" id="2796951at2759"/>
<dbReference type="InterPro" id="IPR017853">
    <property type="entry name" value="GH"/>
</dbReference>
<evidence type="ECO:0000256" key="2">
    <source>
        <dbReference type="SAM" id="SignalP"/>
    </source>
</evidence>
<dbReference type="STRING" id="747525.W4K3U5"/>
<keyword evidence="5" id="KW-1185">Reference proteome</keyword>
<dbReference type="PANTHER" id="PTHR36183:SF2">
    <property type="entry name" value="BETA-GLUCURONIDASE C-TERMINAL DOMAIN-CONTAINING PROTEIN"/>
    <property type="match status" value="1"/>
</dbReference>
<dbReference type="Proteomes" id="UP000030671">
    <property type="component" value="Unassembled WGS sequence"/>
</dbReference>
<feature type="domain" description="Beta-glucuronidase C-terminal" evidence="3">
    <location>
        <begin position="469"/>
        <end position="579"/>
    </location>
</feature>
<evidence type="ECO:0000256" key="1">
    <source>
        <dbReference type="SAM" id="Phobius"/>
    </source>
</evidence>
<dbReference type="InterPro" id="IPR013780">
    <property type="entry name" value="Glyco_hydro_b"/>
</dbReference>
<dbReference type="InterPro" id="IPR031728">
    <property type="entry name" value="GlcAase_C"/>
</dbReference>
<evidence type="ECO:0000313" key="5">
    <source>
        <dbReference type="Proteomes" id="UP000030671"/>
    </source>
</evidence>
<dbReference type="GO" id="GO:0016787">
    <property type="term" value="F:hydrolase activity"/>
    <property type="evidence" value="ECO:0007669"/>
    <property type="project" value="UniProtKB-KW"/>
</dbReference>
<dbReference type="Gene3D" id="2.60.40.1180">
    <property type="entry name" value="Golgi alpha-mannosidase II"/>
    <property type="match status" value="1"/>
</dbReference>
<evidence type="ECO:0000259" key="3">
    <source>
        <dbReference type="Pfam" id="PF16862"/>
    </source>
</evidence>
<keyword evidence="1" id="KW-1133">Transmembrane helix</keyword>
<dbReference type="EMBL" id="KI925460">
    <property type="protein sequence ID" value="ETW79736.1"/>
    <property type="molecule type" value="Genomic_DNA"/>
</dbReference>
<dbReference type="KEGG" id="hir:HETIRDRAFT_147151"/>
<accession>W4K3U5</accession>
<keyword evidence="2" id="KW-0732">Signal</keyword>
<dbReference type="Pfam" id="PF16862">
    <property type="entry name" value="Glyco_hydro_79C"/>
    <property type="match status" value="1"/>
</dbReference>
<protein>
    <submittedName>
        <fullName evidence="4">Glycoside hydrolase family 79 protein</fullName>
    </submittedName>
</protein>
<dbReference type="InterPro" id="IPR052974">
    <property type="entry name" value="GH79_Enzymes"/>
</dbReference>
<dbReference type="SUPFAM" id="SSF51445">
    <property type="entry name" value="(Trans)glycosidases"/>
    <property type="match status" value="1"/>
</dbReference>
<dbReference type="AlphaFoldDB" id="W4K3U5"/>
<dbReference type="GeneID" id="20667183"/>
<reference evidence="4 5" key="1">
    <citation type="journal article" date="2012" name="New Phytol.">
        <title>Insight into trade-off between wood decay and parasitism from the genome of a fungal forest pathogen.</title>
        <authorList>
            <person name="Olson A."/>
            <person name="Aerts A."/>
            <person name="Asiegbu F."/>
            <person name="Belbahri L."/>
            <person name="Bouzid O."/>
            <person name="Broberg A."/>
            <person name="Canback B."/>
            <person name="Coutinho P.M."/>
            <person name="Cullen D."/>
            <person name="Dalman K."/>
            <person name="Deflorio G."/>
            <person name="van Diepen L.T."/>
            <person name="Dunand C."/>
            <person name="Duplessis S."/>
            <person name="Durling M."/>
            <person name="Gonthier P."/>
            <person name="Grimwood J."/>
            <person name="Fossdal C.G."/>
            <person name="Hansson D."/>
            <person name="Henrissat B."/>
            <person name="Hietala A."/>
            <person name="Himmelstrand K."/>
            <person name="Hoffmeister D."/>
            <person name="Hogberg N."/>
            <person name="James T.Y."/>
            <person name="Karlsson M."/>
            <person name="Kohler A."/>
            <person name="Kues U."/>
            <person name="Lee Y.H."/>
            <person name="Lin Y.C."/>
            <person name="Lind M."/>
            <person name="Lindquist E."/>
            <person name="Lombard V."/>
            <person name="Lucas S."/>
            <person name="Lunden K."/>
            <person name="Morin E."/>
            <person name="Murat C."/>
            <person name="Park J."/>
            <person name="Raffaello T."/>
            <person name="Rouze P."/>
            <person name="Salamov A."/>
            <person name="Schmutz J."/>
            <person name="Solheim H."/>
            <person name="Stahlberg J."/>
            <person name="Velez H."/>
            <person name="de Vries R.P."/>
            <person name="Wiebenga A."/>
            <person name="Woodward S."/>
            <person name="Yakovlev I."/>
            <person name="Garbelotto M."/>
            <person name="Martin F."/>
            <person name="Grigoriev I.V."/>
            <person name="Stenlid J."/>
        </authorList>
    </citation>
    <scope>NUCLEOTIDE SEQUENCE [LARGE SCALE GENOMIC DNA]</scope>
    <source>
        <strain evidence="4 5">TC 32-1</strain>
    </source>
</reference>
<dbReference type="HOGENOM" id="CLU_023945_0_0_1"/>
<evidence type="ECO:0000313" key="4">
    <source>
        <dbReference type="EMBL" id="ETW79736.1"/>
    </source>
</evidence>
<keyword evidence="1" id="KW-0472">Membrane</keyword>
<feature type="signal peptide" evidence="2">
    <location>
        <begin position="1"/>
        <end position="18"/>
    </location>
</feature>
<keyword evidence="1" id="KW-0812">Transmembrane</keyword>
<gene>
    <name evidence="4" type="ORF">HETIRDRAFT_147151</name>
</gene>
<dbReference type="InParanoid" id="W4K3U5"/>
<proteinExistence type="predicted"/>
<sequence>MRSTFLSFAAVCAALANAQMTVYEPQGIQVIFGGAQSTTATAAASAAAATYTGAAAYNPTVLTAPAVPNPAPNTSFPIQLYSGGMNGLSIKQSGAFYGFSIEMSVSNQVLGKNSTFIQVPFLNLLANIVERAGWVQIRVGGNTQESAVLVESLPNGIILQKDKENVSGTTQTPPLDFTKDLLYMMNNISSLVNARWFLGIPFFNTTPFALEIVEAGQAILGDRLLGLQSGNEPDLYVAHDHRASTYGPFDYFGEMANLIDQMANDTNILKRDNILISPSIAEGTWTPEQVWDTGLATAYSSSLYSLSVERYPTDNCAAQFNTGQPIIQPQDIFSDFLNHTSGQNMVSPYTNSTAFAQSVGKPFMMFETNTASCGGFAGISNSYGAALWALDYGLQMAYVNFTGALLHVGGQNAFYNPFTPPPTNQSSFRQWTIGPVYYSALVMSEILGPSNASQVVDLFANSANIYTPAYAIYENGNPTKVALFNYVTDSSGATDYTAVIAIGGGDTGQTAATPSSVKVKYLSASSVSQTGNFTWAGQTFGNNFQSDGRLQGTLDVQTVQCDTTANTCSIKVPAPGFALVFLTDNSLSQVTPASTLTFPTTALTKTVNTIQVNASVLATSNGHSGMADHMGTTSSGSSGALGMIQAVPGALTLLAIAAGAWIVGKE</sequence>
<keyword evidence="4" id="KW-0378">Hydrolase</keyword>
<feature type="chain" id="PRO_5004845179" evidence="2">
    <location>
        <begin position="19"/>
        <end position="666"/>
    </location>
</feature>
<dbReference type="eggNOG" id="ENOG502QTN4">
    <property type="taxonomic scope" value="Eukaryota"/>
</dbReference>
<dbReference type="RefSeq" id="XP_009548293.1">
    <property type="nucleotide sequence ID" value="XM_009549998.1"/>
</dbReference>
<feature type="transmembrane region" description="Helical" evidence="1">
    <location>
        <begin position="640"/>
        <end position="663"/>
    </location>
</feature>
<name>W4K3U5_HETIT</name>
<dbReference type="PANTHER" id="PTHR36183">
    <property type="entry name" value="BETA-GLUCURONIDASE"/>
    <property type="match status" value="1"/>
</dbReference>
<dbReference type="Gene3D" id="3.20.20.80">
    <property type="entry name" value="Glycosidases"/>
    <property type="match status" value="1"/>
</dbReference>